<keyword evidence="12" id="KW-1185">Reference proteome</keyword>
<reference evidence="11" key="1">
    <citation type="submission" date="2021-01" db="EMBL/GenBank/DDBJ databases">
        <title>Whole genome shotgun sequence of Cellulomonas pakistanensis NBRC 110800.</title>
        <authorList>
            <person name="Komaki H."/>
            <person name="Tamura T."/>
        </authorList>
    </citation>
    <scope>NUCLEOTIDE SEQUENCE</scope>
    <source>
        <strain evidence="11">NBRC 110800</strain>
    </source>
</reference>
<dbReference type="InterPro" id="IPR002410">
    <property type="entry name" value="Peptidase_S33"/>
</dbReference>
<keyword evidence="5 8" id="KW-0963">Cytoplasm</keyword>
<evidence type="ECO:0000313" key="12">
    <source>
        <dbReference type="Proteomes" id="UP000642125"/>
    </source>
</evidence>
<evidence type="ECO:0000256" key="2">
    <source>
        <dbReference type="ARBA" id="ARBA00004496"/>
    </source>
</evidence>
<feature type="domain" description="AB hydrolase-1" evidence="10">
    <location>
        <begin position="38"/>
        <end position="297"/>
    </location>
</feature>
<dbReference type="InterPro" id="IPR000073">
    <property type="entry name" value="AB_hydrolase_1"/>
</dbReference>
<evidence type="ECO:0000256" key="9">
    <source>
        <dbReference type="PIRSR" id="PIRSR006431-1"/>
    </source>
</evidence>
<proteinExistence type="inferred from homology"/>
<dbReference type="PANTHER" id="PTHR43722">
    <property type="entry name" value="PROLINE IMINOPEPTIDASE"/>
    <property type="match status" value="1"/>
</dbReference>
<dbReference type="InterPro" id="IPR029058">
    <property type="entry name" value="AB_hydrolase_fold"/>
</dbReference>
<comment type="subcellular location">
    <subcellularLocation>
        <location evidence="2 8">Cytoplasm</location>
    </subcellularLocation>
</comment>
<protein>
    <recommendedName>
        <fullName evidence="8">Proline iminopeptidase</fullName>
        <shortName evidence="8">PIP</shortName>
        <ecNumber evidence="8">3.4.11.5</ecNumber>
    </recommendedName>
    <alternativeName>
        <fullName evidence="8">Prolyl aminopeptidase</fullName>
    </alternativeName>
</protein>
<evidence type="ECO:0000256" key="3">
    <source>
        <dbReference type="ARBA" id="ARBA00010088"/>
    </source>
</evidence>
<dbReference type="PRINTS" id="PR00793">
    <property type="entry name" value="PROAMNOPTASE"/>
</dbReference>
<evidence type="ECO:0000256" key="5">
    <source>
        <dbReference type="ARBA" id="ARBA00022490"/>
    </source>
</evidence>
<feature type="active site" description="Nucleophile" evidence="9">
    <location>
        <position position="116"/>
    </location>
</feature>
<evidence type="ECO:0000256" key="4">
    <source>
        <dbReference type="ARBA" id="ARBA00022438"/>
    </source>
</evidence>
<keyword evidence="6 8" id="KW-0645">Protease</keyword>
<dbReference type="Proteomes" id="UP000642125">
    <property type="component" value="Unassembled WGS sequence"/>
</dbReference>
<dbReference type="EMBL" id="BONO01000002">
    <property type="protein sequence ID" value="GIG34953.1"/>
    <property type="molecule type" value="Genomic_DNA"/>
</dbReference>
<name>A0A919P8B3_9CELL</name>
<dbReference type="PANTHER" id="PTHR43722:SF1">
    <property type="entry name" value="PROLINE IMINOPEPTIDASE"/>
    <property type="match status" value="1"/>
</dbReference>
<accession>A0A919P8B3</accession>
<evidence type="ECO:0000313" key="11">
    <source>
        <dbReference type="EMBL" id="GIG34953.1"/>
    </source>
</evidence>
<feature type="active site" evidence="9">
    <location>
        <position position="268"/>
    </location>
</feature>
<feature type="active site" description="Proton donor" evidence="9">
    <location>
        <position position="296"/>
    </location>
</feature>
<organism evidence="11 12">
    <name type="scientific">Cellulomonas pakistanensis</name>
    <dbReference type="NCBI Taxonomy" id="992287"/>
    <lineage>
        <taxon>Bacteria</taxon>
        <taxon>Bacillati</taxon>
        <taxon>Actinomycetota</taxon>
        <taxon>Actinomycetes</taxon>
        <taxon>Micrococcales</taxon>
        <taxon>Cellulomonadaceae</taxon>
        <taxon>Cellulomonas</taxon>
    </lineage>
</organism>
<dbReference type="Gene3D" id="3.40.50.1820">
    <property type="entry name" value="alpha/beta hydrolase"/>
    <property type="match status" value="1"/>
</dbReference>
<comment type="catalytic activity">
    <reaction evidence="1 8">
        <text>Release of N-terminal proline from a peptide.</text>
        <dbReference type="EC" id="3.4.11.5"/>
    </reaction>
</comment>
<dbReference type="GO" id="GO:0004177">
    <property type="term" value="F:aminopeptidase activity"/>
    <property type="evidence" value="ECO:0007669"/>
    <property type="project" value="UniProtKB-UniRule"/>
</dbReference>
<evidence type="ECO:0000256" key="8">
    <source>
        <dbReference type="PIRNR" id="PIRNR006431"/>
    </source>
</evidence>
<dbReference type="PIRSF" id="PIRSF006431">
    <property type="entry name" value="Pept_S33"/>
    <property type="match status" value="1"/>
</dbReference>
<dbReference type="EC" id="3.4.11.5" evidence="8"/>
<evidence type="ECO:0000259" key="10">
    <source>
        <dbReference type="Pfam" id="PF00561"/>
    </source>
</evidence>
<dbReference type="InterPro" id="IPR005944">
    <property type="entry name" value="Pro_iminopeptidase"/>
</dbReference>
<dbReference type="SUPFAM" id="SSF53474">
    <property type="entry name" value="alpha/beta-Hydrolases"/>
    <property type="match status" value="1"/>
</dbReference>
<dbReference type="PRINTS" id="PR00111">
    <property type="entry name" value="ABHYDROLASE"/>
</dbReference>
<evidence type="ECO:0000256" key="7">
    <source>
        <dbReference type="ARBA" id="ARBA00022801"/>
    </source>
</evidence>
<evidence type="ECO:0000256" key="1">
    <source>
        <dbReference type="ARBA" id="ARBA00001585"/>
    </source>
</evidence>
<dbReference type="GO" id="GO:0006508">
    <property type="term" value="P:proteolysis"/>
    <property type="evidence" value="ECO:0007669"/>
    <property type="project" value="UniProtKB-KW"/>
</dbReference>
<keyword evidence="7 8" id="KW-0378">Hydrolase</keyword>
<gene>
    <name evidence="11" type="primary">pip</name>
    <name evidence="11" type="ORF">Cpa01nite_03340</name>
</gene>
<sequence>MGEVHPPVEPSDSGWLDRPGGVRLYWEASGDPAGRPALYLHGGPGSGLGAGGYRRRFDPERYRVVGLDQRGCGRSTPWAADDLDRLDDNATPALIADIEALRAHLGVDAWLVHGVSWGSTLALAYALAHPDRVSALVLTAVTTGARDEIDWITEGVGRVFPEAWHRFAAGVPDGVRVVEHYARLLRDPDPVVRAAAADAWDAWESTHVSLDPGWRPGPLHAEPRERLNFATLVTHYWAHDCFLAGGDAVLARAHELTVPGVLVHGRRDISGPVVTPWRLHRAWPGSELHVVESEGHGGAEEMEVTRRAIDALARG</sequence>
<comment type="caution">
    <text evidence="11">The sequence shown here is derived from an EMBL/GenBank/DDBJ whole genome shotgun (WGS) entry which is preliminary data.</text>
</comment>
<dbReference type="GO" id="GO:0005737">
    <property type="term" value="C:cytoplasm"/>
    <property type="evidence" value="ECO:0007669"/>
    <property type="project" value="UniProtKB-SubCell"/>
</dbReference>
<dbReference type="Pfam" id="PF00561">
    <property type="entry name" value="Abhydrolase_1"/>
    <property type="match status" value="1"/>
</dbReference>
<keyword evidence="4 8" id="KW-0031">Aminopeptidase</keyword>
<dbReference type="AlphaFoldDB" id="A0A919P8B3"/>
<evidence type="ECO:0000256" key="6">
    <source>
        <dbReference type="ARBA" id="ARBA00022670"/>
    </source>
</evidence>
<comment type="similarity">
    <text evidence="3 8">Belongs to the peptidase S33 family.</text>
</comment>